<evidence type="ECO:0000313" key="14">
    <source>
        <dbReference type="Ensembl" id="ENSPPYP00000027649.1"/>
    </source>
</evidence>
<dbReference type="GO" id="GO:2000042">
    <property type="term" value="P:negative regulation of double-strand break repair via homologous recombination"/>
    <property type="evidence" value="ECO:0007669"/>
    <property type="project" value="Ensembl"/>
</dbReference>
<dbReference type="InterPro" id="IPR038932">
    <property type="entry name" value="PARPBP"/>
</dbReference>
<dbReference type="GeneTree" id="ENSGT00390000006088"/>
<protein>
    <recommendedName>
        <fullName evidence="4">PCNA-interacting partner</fullName>
    </recommendedName>
    <alternativeName>
        <fullName evidence="10">PARP-1 binding protein</fullName>
    </alternativeName>
    <alternativeName>
        <fullName evidence="11">PARP1-binding protein</fullName>
    </alternativeName>
</protein>
<dbReference type="Ensembl" id="ENSPPYT00000037861.1">
    <property type="protein sequence ID" value="ENSPPYP00000027649.1"/>
    <property type="gene ID" value="ENSPPYG00000004880.2"/>
</dbReference>
<sequence>MAVFNQKSVLDMIKEFRKNWRALCNSERTTLCGADSMLLALQLSMAENNKQHSGEFAVSLSDVLLMWKYLLHEKLNLPVENMDVTDDYEDIRKIYDDFLKNSNTLDLIDVYQKCRALTSNCENYNTISPGSTIQPPSERGSLLLSRPDLLAPGEDPPVSASLTLEQQKGESLCAWSWSLNLRLRGIPITVQKKRRDLKKLAAVMRQSQLLDFLSGKQYAVGDENDLSIPTSPTSKYNHDNEKVQLLARKIILSYLNLLVNSKNDLAVAYILNIPDRGLGREAFTDLKHAAREKQMSIFLVATSFIRTIELGGKGYAPPPSDPLRTHVKGLSNFINFIDKLDEILGEIPNPSIAGGQILSVIKMQLIKGQNSRDPFYKAIEEVAQDLDLRIKNIINSQEGVVAVSTTDISPARPKSHAINHDTAYCGRDTVKALLVLLDEEAANAPTKNKAELLYDEENTIHHHGTSILTLFRSPTQVNNSIKPLRERICKSMQEKKIKMKQTLIRSQFACTYKDDYMISKDNWNNVNLASKPLCVLHMENDLSEGVNSSVGRSTIGTSFGNVHLDRSKNEKVSRKSTSQTGNKSSKRKQVDLDGENILCDNGNEPPQHKNAKIPKKSNDSQNKLYGKLAKVAKSNKCTAKDKLIPGQAKLTQFFRL</sequence>
<evidence type="ECO:0000256" key="1">
    <source>
        <dbReference type="ARBA" id="ARBA00004123"/>
    </source>
</evidence>
<dbReference type="GO" id="GO:0006281">
    <property type="term" value="P:DNA repair"/>
    <property type="evidence" value="ECO:0007669"/>
    <property type="project" value="UniProtKB-KW"/>
</dbReference>
<evidence type="ECO:0000256" key="2">
    <source>
        <dbReference type="ARBA" id="ARBA00004496"/>
    </source>
</evidence>
<evidence type="ECO:0000256" key="5">
    <source>
        <dbReference type="ARBA" id="ARBA00022490"/>
    </source>
</evidence>
<keyword evidence="9" id="KW-0539">Nucleus</keyword>
<dbReference type="Proteomes" id="UP000001595">
    <property type="component" value="Chromosome 12"/>
</dbReference>
<organism evidence="14 15">
    <name type="scientific">Pongo abelii</name>
    <name type="common">Sumatran orangutan</name>
    <name type="synonym">Pongo pygmaeus abelii</name>
    <dbReference type="NCBI Taxonomy" id="9601"/>
    <lineage>
        <taxon>Eukaryota</taxon>
        <taxon>Metazoa</taxon>
        <taxon>Chordata</taxon>
        <taxon>Craniata</taxon>
        <taxon>Vertebrata</taxon>
        <taxon>Euteleostomi</taxon>
        <taxon>Mammalia</taxon>
        <taxon>Eutheria</taxon>
        <taxon>Euarchontoglires</taxon>
        <taxon>Primates</taxon>
        <taxon>Haplorrhini</taxon>
        <taxon>Catarrhini</taxon>
        <taxon>Hominidae</taxon>
        <taxon>Pongo</taxon>
    </lineage>
</organism>
<dbReference type="GO" id="GO:0003677">
    <property type="term" value="F:DNA binding"/>
    <property type="evidence" value="ECO:0007669"/>
    <property type="project" value="UniProtKB-KW"/>
</dbReference>
<evidence type="ECO:0000256" key="9">
    <source>
        <dbReference type="ARBA" id="ARBA00023242"/>
    </source>
</evidence>
<comment type="subunit">
    <text evidence="12">Interacts with RAD51 and PCNA. Interacts with PARP1. Interacts with TASOR.</text>
</comment>
<accession>A0A8I5T590</accession>
<feature type="compositionally biased region" description="Basic and acidic residues" evidence="13">
    <location>
        <begin position="563"/>
        <end position="573"/>
    </location>
</feature>
<evidence type="ECO:0000256" key="12">
    <source>
        <dbReference type="ARBA" id="ARBA00063564"/>
    </source>
</evidence>
<comment type="similarity">
    <text evidence="3">Belongs to the PARI family.</text>
</comment>
<dbReference type="InterPro" id="IPR027417">
    <property type="entry name" value="P-loop_NTPase"/>
</dbReference>
<evidence type="ECO:0000256" key="13">
    <source>
        <dbReference type="SAM" id="MobiDB-lite"/>
    </source>
</evidence>
<keyword evidence="15" id="KW-1185">Reference proteome</keyword>
<reference evidence="14" key="2">
    <citation type="submission" date="2025-08" db="UniProtKB">
        <authorList>
            <consortium name="Ensembl"/>
        </authorList>
    </citation>
    <scope>IDENTIFICATION</scope>
</reference>
<keyword evidence="8" id="KW-0234">DNA repair</keyword>
<reference evidence="14" key="3">
    <citation type="submission" date="2025-09" db="UniProtKB">
        <authorList>
            <consortium name="Ensembl"/>
        </authorList>
    </citation>
    <scope>IDENTIFICATION</scope>
</reference>
<dbReference type="PANTHER" id="PTHR32121:SF0">
    <property type="entry name" value="PCNA-INTERACTING PARTNER"/>
    <property type="match status" value="1"/>
</dbReference>
<evidence type="ECO:0000256" key="10">
    <source>
        <dbReference type="ARBA" id="ARBA00031632"/>
    </source>
</evidence>
<keyword evidence="7" id="KW-0238">DNA-binding</keyword>
<evidence type="ECO:0000313" key="15">
    <source>
        <dbReference type="Proteomes" id="UP000001595"/>
    </source>
</evidence>
<dbReference type="GO" id="GO:0000785">
    <property type="term" value="C:chromatin"/>
    <property type="evidence" value="ECO:0007669"/>
    <property type="project" value="Ensembl"/>
</dbReference>
<comment type="subcellular location">
    <subcellularLocation>
        <location evidence="2">Cytoplasm</location>
    </subcellularLocation>
    <subcellularLocation>
        <location evidence="1">Nucleus</location>
    </subcellularLocation>
</comment>
<evidence type="ECO:0000256" key="8">
    <source>
        <dbReference type="ARBA" id="ARBA00023204"/>
    </source>
</evidence>
<keyword evidence="6" id="KW-0227">DNA damage</keyword>
<dbReference type="AlphaFoldDB" id="A0A8I5T590"/>
<dbReference type="PANTHER" id="PTHR32121">
    <property type="entry name" value="PCNA-INTERACTING PARTNER"/>
    <property type="match status" value="1"/>
</dbReference>
<keyword evidence="5" id="KW-0963">Cytoplasm</keyword>
<dbReference type="GO" id="GO:0005654">
    <property type="term" value="C:nucleoplasm"/>
    <property type="evidence" value="ECO:0007669"/>
    <property type="project" value="Ensembl"/>
</dbReference>
<feature type="region of interest" description="Disordered" evidence="13">
    <location>
        <begin position="557"/>
        <end position="621"/>
    </location>
</feature>
<evidence type="ECO:0000256" key="4">
    <source>
        <dbReference type="ARBA" id="ARBA00014320"/>
    </source>
</evidence>
<dbReference type="Gene3D" id="1.10.486.10">
    <property type="entry name" value="PCRA, domain 4"/>
    <property type="match status" value="1"/>
</dbReference>
<dbReference type="SUPFAM" id="SSF52540">
    <property type="entry name" value="P-loop containing nucleoside triphosphate hydrolases"/>
    <property type="match status" value="1"/>
</dbReference>
<dbReference type="OMA" id="CSSQVKM"/>
<evidence type="ECO:0000256" key="7">
    <source>
        <dbReference type="ARBA" id="ARBA00023125"/>
    </source>
</evidence>
<evidence type="ECO:0000256" key="11">
    <source>
        <dbReference type="ARBA" id="ARBA00032731"/>
    </source>
</evidence>
<proteinExistence type="inferred from homology"/>
<reference evidence="14 15" key="1">
    <citation type="submission" date="2008-02" db="EMBL/GenBank/DDBJ databases">
        <title>A 6x draft sequence assembly of the Pongo pygmaeus abelii genome.</title>
        <authorList>
            <person name="Wilson R.K."/>
            <person name="Mardis E."/>
        </authorList>
    </citation>
    <scope>NUCLEOTIDE SEQUENCE [LARGE SCALE GENOMIC DNA]</scope>
</reference>
<dbReference type="GO" id="GO:0005737">
    <property type="term" value="C:cytoplasm"/>
    <property type="evidence" value="ECO:0007669"/>
    <property type="project" value="UniProtKB-SubCell"/>
</dbReference>
<name>A0A8I5T590_PONAB</name>
<gene>
    <name evidence="14" type="primary">PARPBP</name>
</gene>
<evidence type="ECO:0000256" key="6">
    <source>
        <dbReference type="ARBA" id="ARBA00022763"/>
    </source>
</evidence>
<dbReference type="FunFam" id="1.10.486.10:FF:000004">
    <property type="entry name" value="PCNA-interacting partner isoform X3"/>
    <property type="match status" value="1"/>
</dbReference>
<evidence type="ECO:0000256" key="3">
    <source>
        <dbReference type="ARBA" id="ARBA00009135"/>
    </source>
</evidence>